<comment type="caution">
    <text evidence="14">The sequence shown here is derived from an EMBL/GenBank/DDBJ whole genome shotgun (WGS) entry which is preliminary data.</text>
</comment>
<feature type="transmembrane region" description="Helical" evidence="12">
    <location>
        <begin position="12"/>
        <end position="29"/>
    </location>
</feature>
<dbReference type="Pfam" id="PF13616">
    <property type="entry name" value="Rotamase_3"/>
    <property type="match status" value="1"/>
</dbReference>
<dbReference type="Gene3D" id="3.10.50.40">
    <property type="match status" value="2"/>
</dbReference>
<evidence type="ECO:0000256" key="2">
    <source>
        <dbReference type="ARBA" id="ARBA00022475"/>
    </source>
</evidence>
<evidence type="ECO:0000313" key="15">
    <source>
        <dbReference type="Proteomes" id="UP000197587"/>
    </source>
</evidence>
<evidence type="ECO:0000256" key="3">
    <source>
        <dbReference type="ARBA" id="ARBA00022519"/>
    </source>
</evidence>
<evidence type="ECO:0000256" key="4">
    <source>
        <dbReference type="ARBA" id="ARBA00022692"/>
    </source>
</evidence>
<dbReference type="EMBL" id="JASZ02000013">
    <property type="protein sequence ID" value="OWK98153.1"/>
    <property type="molecule type" value="Genomic_DNA"/>
</dbReference>
<feature type="domain" description="PpiC" evidence="13">
    <location>
        <begin position="587"/>
        <end position="662"/>
    </location>
</feature>
<evidence type="ECO:0000256" key="5">
    <source>
        <dbReference type="ARBA" id="ARBA00022989"/>
    </source>
</evidence>
<feature type="domain" description="PpiC" evidence="13">
    <location>
        <begin position="343"/>
        <end position="448"/>
    </location>
</feature>
<comment type="subcellular location">
    <subcellularLocation>
        <location evidence="1">Cell inner membrane</location>
        <topology evidence="1">Single-pass type II membrane protein</topology>
        <orientation evidence="1">Periplasmic side</orientation>
    </subcellularLocation>
</comment>
<accession>A0A246BA93</accession>
<dbReference type="PROSITE" id="PS50198">
    <property type="entry name" value="PPIC_PPIASE_2"/>
    <property type="match status" value="2"/>
</dbReference>
<keyword evidence="15" id="KW-1185">Reference proteome</keyword>
<keyword evidence="11 14" id="KW-0413">Isomerase</keyword>
<dbReference type="InterPro" id="IPR052029">
    <property type="entry name" value="PpiD_chaperone"/>
</dbReference>
<keyword evidence="7" id="KW-0143">Chaperone</keyword>
<dbReference type="PANTHER" id="PTHR47529">
    <property type="entry name" value="PEPTIDYL-PROLYL CIS-TRANS ISOMERASE D"/>
    <property type="match status" value="1"/>
</dbReference>
<organism evidence="14 15">
    <name type="scientific">Kaistella haifensis DSM 19056</name>
    <dbReference type="NCBI Taxonomy" id="1450526"/>
    <lineage>
        <taxon>Bacteria</taxon>
        <taxon>Pseudomonadati</taxon>
        <taxon>Bacteroidota</taxon>
        <taxon>Flavobacteriia</taxon>
        <taxon>Flavobacteriales</taxon>
        <taxon>Weeksellaceae</taxon>
        <taxon>Chryseobacterium group</taxon>
        <taxon>Kaistella</taxon>
    </lineage>
</organism>
<keyword evidence="4 12" id="KW-0812">Transmembrane</keyword>
<keyword evidence="5 12" id="KW-1133">Transmembrane helix</keyword>
<dbReference type="InterPro" id="IPR046357">
    <property type="entry name" value="PPIase_dom_sf"/>
</dbReference>
<comment type="similarity">
    <text evidence="8">Belongs to the PpiD chaperone family.</text>
</comment>
<dbReference type="Proteomes" id="UP000197587">
    <property type="component" value="Unassembled WGS sequence"/>
</dbReference>
<dbReference type="SUPFAM" id="SSF109998">
    <property type="entry name" value="Triger factor/SurA peptide-binding domain-like"/>
    <property type="match status" value="1"/>
</dbReference>
<proteinExistence type="inferred from homology"/>
<gene>
    <name evidence="14" type="ORF">AP75_07655</name>
</gene>
<reference evidence="14 15" key="2">
    <citation type="submission" date="2017-05" db="EMBL/GenBank/DDBJ databases">
        <title>Genome of Chryseobacterium haifense.</title>
        <authorList>
            <person name="Newman J.D."/>
        </authorList>
    </citation>
    <scope>NUCLEOTIDE SEQUENCE [LARGE SCALE GENOMIC DNA]</scope>
    <source>
        <strain evidence="14 15">DSM 19056</strain>
    </source>
</reference>
<reference evidence="14 15" key="1">
    <citation type="submission" date="2014-01" db="EMBL/GenBank/DDBJ databases">
        <authorList>
            <consortium name="Genome Consortium for Active Teaching"/>
            <person name="Sontag T.C."/>
            <person name="Newman J.D."/>
        </authorList>
    </citation>
    <scope>NUCLEOTIDE SEQUENCE [LARGE SCALE GENOMIC DNA]</scope>
    <source>
        <strain evidence="14 15">DSM 19056</strain>
    </source>
</reference>
<dbReference type="AlphaFoldDB" id="A0A246BA93"/>
<dbReference type="GO" id="GO:0003755">
    <property type="term" value="F:peptidyl-prolyl cis-trans isomerase activity"/>
    <property type="evidence" value="ECO:0007669"/>
    <property type="project" value="UniProtKB-KW"/>
</dbReference>
<evidence type="ECO:0000259" key="13">
    <source>
        <dbReference type="PROSITE" id="PS50198"/>
    </source>
</evidence>
<dbReference type="GO" id="GO:0005886">
    <property type="term" value="C:plasma membrane"/>
    <property type="evidence" value="ECO:0007669"/>
    <property type="project" value="UniProtKB-SubCell"/>
</dbReference>
<evidence type="ECO:0000256" key="8">
    <source>
        <dbReference type="ARBA" id="ARBA00038408"/>
    </source>
</evidence>
<dbReference type="InterPro" id="IPR027304">
    <property type="entry name" value="Trigger_fact/SurA_dom_sf"/>
</dbReference>
<dbReference type="Gene3D" id="1.10.4030.10">
    <property type="entry name" value="Porin chaperone SurA, peptide-binding domain"/>
    <property type="match status" value="1"/>
</dbReference>
<dbReference type="PANTHER" id="PTHR47529:SF1">
    <property type="entry name" value="PERIPLASMIC CHAPERONE PPID"/>
    <property type="match status" value="1"/>
</dbReference>
<keyword evidence="6 12" id="KW-0472">Membrane</keyword>
<evidence type="ECO:0000256" key="6">
    <source>
        <dbReference type="ARBA" id="ARBA00023136"/>
    </source>
</evidence>
<dbReference type="InterPro" id="IPR000297">
    <property type="entry name" value="PPIase_PpiC"/>
</dbReference>
<evidence type="ECO:0000256" key="1">
    <source>
        <dbReference type="ARBA" id="ARBA00004382"/>
    </source>
</evidence>
<evidence type="ECO:0000256" key="11">
    <source>
        <dbReference type="PROSITE-ProRule" id="PRU00278"/>
    </source>
</evidence>
<evidence type="ECO:0000256" key="7">
    <source>
        <dbReference type="ARBA" id="ARBA00023186"/>
    </source>
</evidence>
<protein>
    <recommendedName>
        <fullName evidence="9">Periplasmic chaperone PpiD</fullName>
    </recommendedName>
    <alternativeName>
        <fullName evidence="10">Periplasmic folding chaperone</fullName>
    </alternativeName>
</protein>
<evidence type="ECO:0000313" key="14">
    <source>
        <dbReference type="EMBL" id="OWK98153.1"/>
    </source>
</evidence>
<dbReference type="Pfam" id="PF13623">
    <property type="entry name" value="SurA_N_2"/>
    <property type="match status" value="1"/>
</dbReference>
<keyword evidence="2" id="KW-1003">Cell membrane</keyword>
<keyword evidence="11" id="KW-0697">Rotamase</keyword>
<evidence type="ECO:0000256" key="10">
    <source>
        <dbReference type="ARBA" id="ARBA00042775"/>
    </source>
</evidence>
<evidence type="ECO:0000256" key="12">
    <source>
        <dbReference type="SAM" id="Phobius"/>
    </source>
</evidence>
<dbReference type="RefSeq" id="WP_031501275.1">
    <property type="nucleotide sequence ID" value="NZ_JASZ02000013.1"/>
</dbReference>
<name>A0A246BA93_9FLAO</name>
<dbReference type="SUPFAM" id="SSF54534">
    <property type="entry name" value="FKBP-like"/>
    <property type="match status" value="1"/>
</dbReference>
<sequence length="715" mass="78847">MAVLGQIRNRPWLLMGIIALAMLAFVVNPDSLEKLFGANPGVLGKVNGEEISKEDFDDQLFILQQQAQQQGQPTSGLEEQAWQMLVQSKLIKQQFEKMGLTLTEEMFWNQLQYDPMFAQNPENFDAKGNFKSQEIKKQIEELKNSGNVEMYNNWLKTRKAIEYRMMARQLFANVSTGITVSKKEAEEMMKQRDQLANIDYVKIDYNAYAQKNPIKVSTKDLEDYIKAHPIMFKRDASRNLGVVYFPAAASATDDAATLAEITKLYSQGSDVSGGKENFQNTANDSMFVALNSDMPFNPQYFSANQLPSGIKDKVAAASPGTTFGPYKEQNFYVVSKLLDKKTSDSTLSKHILIAYKGAERSTATRTQAEAKKIAEDLLAQIKANPAKFAEGLKLSDEPNAVERNGSVGWTTPETPFAPGYLNFLASNAKGTTGIAETPFGYHIINIEDKKSGAMTYKVANLVKAIKASDKTENEVYTKATKFIQQVQGKSFNDFANIAKKNNYQFFNPKEVGRFQGQLPGLGTDKDEEIIAWAFDKKREKGDTDIFTVDGTGDRVIVYLNGVQDAGTADAEAVREQIEPIVMNKLIAKHISDKIAAAKATSLDQIAKLFSTGKQSAQVNLLSPQLAGAMEPKVAGAAFGVAKGKLSNPVEGATGVYVLVKKSETINKQPGDAKQIAQSIASQNAQQFGQALLKSLQDNAKIKDYRIEVYNKAAQQ</sequence>
<keyword evidence="3" id="KW-0997">Cell inner membrane</keyword>
<evidence type="ECO:0000256" key="9">
    <source>
        <dbReference type="ARBA" id="ARBA00040743"/>
    </source>
</evidence>